<feature type="transmembrane region" description="Helical" evidence="2">
    <location>
        <begin position="12"/>
        <end position="32"/>
    </location>
</feature>
<feature type="transmembrane region" description="Helical" evidence="2">
    <location>
        <begin position="147"/>
        <end position="169"/>
    </location>
</feature>
<protein>
    <submittedName>
        <fullName evidence="3">Uncharacterized protein</fullName>
    </submittedName>
</protein>
<feature type="transmembrane region" description="Helical" evidence="2">
    <location>
        <begin position="290"/>
        <end position="314"/>
    </location>
</feature>
<feature type="transmembrane region" description="Helical" evidence="2">
    <location>
        <begin position="237"/>
        <end position="255"/>
    </location>
</feature>
<dbReference type="RefSeq" id="WP_143082091.1">
    <property type="nucleotide sequence ID" value="NZ_FOHX01000002.1"/>
</dbReference>
<feature type="transmembrane region" description="Helical" evidence="2">
    <location>
        <begin position="52"/>
        <end position="72"/>
    </location>
</feature>
<reference evidence="3 4" key="1">
    <citation type="submission" date="2016-10" db="EMBL/GenBank/DDBJ databases">
        <authorList>
            <person name="de Groot N.N."/>
        </authorList>
    </citation>
    <scope>NUCLEOTIDE SEQUENCE [LARGE SCALE GENOMIC DNA]</scope>
    <source>
        <strain evidence="3 4">CGMCC 4.5598</strain>
    </source>
</reference>
<feature type="transmembrane region" description="Helical" evidence="2">
    <location>
        <begin position="425"/>
        <end position="443"/>
    </location>
</feature>
<feature type="transmembrane region" description="Helical" evidence="2">
    <location>
        <begin position="123"/>
        <end position="140"/>
    </location>
</feature>
<gene>
    <name evidence="3" type="ORF">SAMN05421811_10297</name>
</gene>
<keyword evidence="4" id="KW-1185">Reference proteome</keyword>
<dbReference type="STRING" id="568860.SAMN05421811_10297"/>
<feature type="transmembrane region" description="Helical" evidence="2">
    <location>
        <begin position="455"/>
        <end position="472"/>
    </location>
</feature>
<dbReference type="Proteomes" id="UP000199361">
    <property type="component" value="Unassembled WGS sequence"/>
</dbReference>
<proteinExistence type="predicted"/>
<dbReference type="EMBL" id="FOHX01000002">
    <property type="protein sequence ID" value="SET11625.1"/>
    <property type="molecule type" value="Genomic_DNA"/>
</dbReference>
<evidence type="ECO:0000256" key="2">
    <source>
        <dbReference type="SAM" id="Phobius"/>
    </source>
</evidence>
<organism evidence="3 4">
    <name type="scientific">Nonomuraea wenchangensis</name>
    <dbReference type="NCBI Taxonomy" id="568860"/>
    <lineage>
        <taxon>Bacteria</taxon>
        <taxon>Bacillati</taxon>
        <taxon>Actinomycetota</taxon>
        <taxon>Actinomycetes</taxon>
        <taxon>Streptosporangiales</taxon>
        <taxon>Streptosporangiaceae</taxon>
        <taxon>Nonomuraea</taxon>
    </lineage>
</organism>
<sequence length="762" mass="81994">MRRYRFGRTAAFFAVGYVTAVVVAGVLALVTGDPALLRAIVATGWDADTMTSAWWVEVLLVAGGIVQGWAYWQVLRGRPAGTPAANDRPVRLLRAALYLGVVSMLLPRLPLPYLWWSYLPADLLQVAVVCLFFVALAGVLPRPLRLVGLVAGLTDTVMDVAVTFIIQFGSYDLVKVVSPSWLGDLVHLLWLVPVLAGQARDARWTRGTVRVGAATAALSLLSSGGHSFITFGGGLDPGLVLFMLIGVLGVLAAAWQARSAHDLGAPAPEPAPVAPVRVAPARAWTWTWPFAAVAVALPLVPAAVNLANGMPAWIGPRGLLDELFHGYVSEPATLLWVALDLLVGVGAPAVLVLVAVVRRTRGLLRITTATLTLAAAAGVVTTLTTPGDTDWLLIPEVVEQRLRWYPDGLFVPDADGGFAFGISPLWYSAALAGSALVLFFLYAAPPPAARPRHQVVVAALAVAVALCLLPAADQSRGPVTTAADCSPAQPWERAGESREPVPRTGPRAYLCAVRQHQALGFAATTPDQVVLAHGRRLCAAYTRADPAELARLRDVEGVNVRGLNWALAGICPAADADARAEDAAEDREFADFQAEERRKCAATPRHRPLIRPAKAIRLKEPEWPEAGLELYDEYATEGRSTTAGPVESGPGHLRVSTRADFHVCVTLETYTRRPPVETKGWADVVEVGYLNRTGEMVFMDGLSGSVLPDLSLGGRKGHYRIRVHYAWFPWKDEGDGTQRLLIMAYPGPGDQITTYRKPRQRR</sequence>
<name>A0A1I0BXS2_9ACTN</name>
<feature type="transmembrane region" description="Helical" evidence="2">
    <location>
        <begin position="334"/>
        <end position="356"/>
    </location>
</feature>
<accession>A0A1I0BXS2</accession>
<dbReference type="OrthoDB" id="3541491at2"/>
<evidence type="ECO:0000256" key="1">
    <source>
        <dbReference type="SAM" id="MobiDB-lite"/>
    </source>
</evidence>
<dbReference type="AlphaFoldDB" id="A0A1I0BXS2"/>
<feature type="transmembrane region" description="Helical" evidence="2">
    <location>
        <begin position="363"/>
        <end position="383"/>
    </location>
</feature>
<evidence type="ECO:0000313" key="3">
    <source>
        <dbReference type="EMBL" id="SET11625.1"/>
    </source>
</evidence>
<evidence type="ECO:0000313" key="4">
    <source>
        <dbReference type="Proteomes" id="UP000199361"/>
    </source>
</evidence>
<feature type="region of interest" description="Disordered" evidence="1">
    <location>
        <begin position="479"/>
        <end position="502"/>
    </location>
</feature>
<keyword evidence="2" id="KW-0812">Transmembrane</keyword>
<keyword evidence="2" id="KW-0472">Membrane</keyword>
<keyword evidence="2" id="KW-1133">Transmembrane helix</keyword>
<feature type="transmembrane region" description="Helical" evidence="2">
    <location>
        <begin position="92"/>
        <end position="111"/>
    </location>
</feature>